<dbReference type="SMART" id="SM00086">
    <property type="entry name" value="PAC"/>
    <property type="match status" value="2"/>
</dbReference>
<dbReference type="Gene3D" id="3.40.50.2300">
    <property type="match status" value="1"/>
</dbReference>
<dbReference type="PROSITE" id="PS50112">
    <property type="entry name" value="PAS"/>
    <property type="match status" value="2"/>
</dbReference>
<evidence type="ECO:0000256" key="1">
    <source>
        <dbReference type="ARBA" id="ARBA00000085"/>
    </source>
</evidence>
<dbReference type="SMART" id="SM00448">
    <property type="entry name" value="REC"/>
    <property type="match status" value="1"/>
</dbReference>
<dbReference type="CDD" id="cd00130">
    <property type="entry name" value="PAS"/>
    <property type="match status" value="2"/>
</dbReference>
<dbReference type="InterPro" id="IPR036097">
    <property type="entry name" value="HisK_dim/P_sf"/>
</dbReference>
<keyword evidence="12" id="KW-1185">Reference proteome</keyword>
<dbReference type="PROSITE" id="PS50113">
    <property type="entry name" value="PAC"/>
    <property type="match status" value="2"/>
</dbReference>
<dbReference type="InterPro" id="IPR003661">
    <property type="entry name" value="HisK_dim/P_dom"/>
</dbReference>
<dbReference type="Pfam" id="PF08448">
    <property type="entry name" value="PAS_4"/>
    <property type="match status" value="1"/>
</dbReference>
<dbReference type="InterPro" id="IPR005467">
    <property type="entry name" value="His_kinase_dom"/>
</dbReference>
<dbReference type="InterPro" id="IPR013655">
    <property type="entry name" value="PAS_fold_3"/>
</dbReference>
<keyword evidence="5" id="KW-0175">Coiled coil</keyword>
<dbReference type="Pfam" id="PF00497">
    <property type="entry name" value="SBP_bac_3"/>
    <property type="match status" value="1"/>
</dbReference>
<dbReference type="InterPro" id="IPR035965">
    <property type="entry name" value="PAS-like_dom_sf"/>
</dbReference>
<dbReference type="SMART" id="SM00062">
    <property type="entry name" value="PBPb"/>
    <property type="match status" value="1"/>
</dbReference>
<feature type="domain" description="Histidine kinase" evidence="7">
    <location>
        <begin position="571"/>
        <end position="794"/>
    </location>
</feature>
<evidence type="ECO:0000313" key="11">
    <source>
        <dbReference type="EMBL" id="BCS95157.1"/>
    </source>
</evidence>
<reference evidence="11 12" key="1">
    <citation type="submission" date="2021-02" db="EMBL/GenBank/DDBJ databases">
        <title>Complete genome of Desulfoluna sp. strain ASN36.</title>
        <authorList>
            <person name="Takahashi A."/>
            <person name="Kojima H."/>
            <person name="Fukui M."/>
        </authorList>
    </citation>
    <scope>NUCLEOTIDE SEQUENCE [LARGE SCALE GENOMIC DNA]</scope>
    <source>
        <strain evidence="11 12">ASN36</strain>
    </source>
</reference>
<evidence type="ECO:0000256" key="3">
    <source>
        <dbReference type="ARBA" id="ARBA00022553"/>
    </source>
</evidence>
<protein>
    <recommendedName>
        <fullName evidence="2">histidine kinase</fullName>
        <ecNumber evidence="2">2.7.13.3</ecNumber>
    </recommendedName>
</protein>
<dbReference type="Pfam" id="PF00072">
    <property type="entry name" value="Response_reg"/>
    <property type="match status" value="1"/>
</dbReference>
<dbReference type="PRINTS" id="PR00344">
    <property type="entry name" value="BCTRLSENSOR"/>
</dbReference>
<dbReference type="PROSITE" id="PS50110">
    <property type="entry name" value="RESPONSE_REGULATORY"/>
    <property type="match status" value="1"/>
</dbReference>
<dbReference type="CDD" id="cd00156">
    <property type="entry name" value="REC"/>
    <property type="match status" value="1"/>
</dbReference>
<evidence type="ECO:0000256" key="6">
    <source>
        <dbReference type="SAM" id="SignalP"/>
    </source>
</evidence>
<dbReference type="PROSITE" id="PS50109">
    <property type="entry name" value="HIS_KIN"/>
    <property type="match status" value="1"/>
</dbReference>
<dbReference type="InterPro" id="IPR011006">
    <property type="entry name" value="CheY-like_superfamily"/>
</dbReference>
<dbReference type="Proteomes" id="UP001320148">
    <property type="component" value="Chromosome"/>
</dbReference>
<sequence length="944" mass="105197">MFFRVSLGLLLVLFSLGAVQAEPREIVVGLSENRPMTFMEDGEPKGLFIDLLKHIAKQEEWVLRYECASWETVFDKLENGQIDLLPAVAWSEPRARRIDYTQKSLLVNWGQIYVGSHLEVGSIEDLRGKKIAIQPNDIHGQHFSTLMEKLGIAYTRVFIADYLAIFEALDRGTVHAGVVNKVFASVNEQGFKVRSTPIVFNPIQIRYAVPKGDPASLLPALDRHLAGLMKNQGSLYQKVMEKWFGHGKLSMLPAWLKEAVLLVISLGLFSLFIILLLRNQVAAKTMELQETNAVLMESEQKLRLHLESTLSVPWEYDLKKQLFSYVGPQAGEVFGYPPESWSDFASWKRKLHPEDRAWAPDYCISETLKGRDYEVACRLVTPDNRVVWAQGVVSVVAGPSGPERLIGFTRDITESKLAEETLQKSEKRYRQLVENIAELVWEVDGEGLFTYVSPNALDICGLDPDALIGKSPYTIMPVGEMDRIEDILVKNNDAGETVLKIEHMVLHNEGRCLHFESTGIPFSGPNGELLGFRGTSIDMTERRNVDAEKKRLETKLQQAQKMETIGTLAGGIAHDFNNLLFPILGHTEMVRDDLPDGSPIKGSLNEIHSAAIRARDLVRQILTFSRQDSHEVRPMKIQPVLKEGVRLIRSTIPATIEINLSIDEACGFIEADSTQIHQVVMNLTTNAYHAMEEEGGVMTVALEGVQVTAHDTISPGMVPGGYVRLTVADTGLGMSRQQKEKIFDPFFTTKESGKGTGMGLSVVHGIVKSLEGGIQVTSELHKGTEIHVYFPVAAQLDSKQKTRPKEMIPGGAERILLVDDEETIVDIERQMLERMGYHVATFTNSRDALTQFQADPEAFDLVISDLNMPHLPGDQFAAEIIKIRPGIPILMCTGFSDKLTEEKAAARGIRDFLMKPVVMTDLAKKIREVLKGEGMQEVPPAARG</sequence>
<feature type="signal peptide" evidence="6">
    <location>
        <begin position="1"/>
        <end position="21"/>
    </location>
</feature>
<evidence type="ECO:0000256" key="2">
    <source>
        <dbReference type="ARBA" id="ARBA00012438"/>
    </source>
</evidence>
<dbReference type="Pfam" id="PF08447">
    <property type="entry name" value="PAS_3"/>
    <property type="match status" value="1"/>
</dbReference>
<dbReference type="InterPro" id="IPR004358">
    <property type="entry name" value="Sig_transdc_His_kin-like_C"/>
</dbReference>
<evidence type="ECO:0000259" key="7">
    <source>
        <dbReference type="PROSITE" id="PS50109"/>
    </source>
</evidence>
<dbReference type="SUPFAM" id="SSF52172">
    <property type="entry name" value="CheY-like"/>
    <property type="match status" value="1"/>
</dbReference>
<dbReference type="InterPro" id="IPR036890">
    <property type="entry name" value="HATPase_C_sf"/>
</dbReference>
<dbReference type="SUPFAM" id="SSF55874">
    <property type="entry name" value="ATPase domain of HSP90 chaperone/DNA topoisomerase II/histidine kinase"/>
    <property type="match status" value="1"/>
</dbReference>
<feature type="domain" description="PAS" evidence="9">
    <location>
        <begin position="425"/>
        <end position="471"/>
    </location>
</feature>
<dbReference type="SMART" id="SM00388">
    <property type="entry name" value="HisKA"/>
    <property type="match status" value="1"/>
</dbReference>
<dbReference type="InterPro" id="IPR001638">
    <property type="entry name" value="Solute-binding_3/MltF_N"/>
</dbReference>
<feature type="coiled-coil region" evidence="5">
    <location>
        <begin position="415"/>
        <end position="442"/>
    </location>
</feature>
<accession>A0ABM7PC88</accession>
<name>A0ABM7PC88_9BACT</name>
<dbReference type="Pfam" id="PF00512">
    <property type="entry name" value="HisKA"/>
    <property type="match status" value="1"/>
</dbReference>
<dbReference type="SMART" id="SM00091">
    <property type="entry name" value="PAS"/>
    <property type="match status" value="2"/>
</dbReference>
<dbReference type="InterPro" id="IPR000014">
    <property type="entry name" value="PAS"/>
</dbReference>
<comment type="catalytic activity">
    <reaction evidence="1">
        <text>ATP + protein L-histidine = ADP + protein N-phospho-L-histidine.</text>
        <dbReference type="EC" id="2.7.13.3"/>
    </reaction>
</comment>
<keyword evidence="3 4" id="KW-0597">Phosphoprotein</keyword>
<dbReference type="InterPro" id="IPR000700">
    <property type="entry name" value="PAS-assoc_C"/>
</dbReference>
<feature type="modified residue" description="4-aspartylphosphate" evidence="4">
    <location>
        <position position="865"/>
    </location>
</feature>
<dbReference type="Gene3D" id="3.30.565.10">
    <property type="entry name" value="Histidine kinase-like ATPase, C-terminal domain"/>
    <property type="match status" value="1"/>
</dbReference>
<dbReference type="PANTHER" id="PTHR43065">
    <property type="entry name" value="SENSOR HISTIDINE KINASE"/>
    <property type="match status" value="1"/>
</dbReference>
<evidence type="ECO:0000259" key="8">
    <source>
        <dbReference type="PROSITE" id="PS50110"/>
    </source>
</evidence>
<dbReference type="EC" id="2.7.13.3" evidence="2"/>
<dbReference type="EMBL" id="AP024488">
    <property type="protein sequence ID" value="BCS95157.1"/>
    <property type="molecule type" value="Genomic_DNA"/>
</dbReference>
<dbReference type="InterPro" id="IPR013656">
    <property type="entry name" value="PAS_4"/>
</dbReference>
<evidence type="ECO:0000256" key="4">
    <source>
        <dbReference type="PROSITE-ProRule" id="PRU00169"/>
    </source>
</evidence>
<proteinExistence type="predicted"/>
<feature type="domain" description="Response regulatory" evidence="8">
    <location>
        <begin position="814"/>
        <end position="930"/>
    </location>
</feature>
<dbReference type="Gene3D" id="3.40.190.10">
    <property type="entry name" value="Periplasmic binding protein-like II"/>
    <property type="match status" value="2"/>
</dbReference>
<dbReference type="InterPro" id="IPR003594">
    <property type="entry name" value="HATPase_dom"/>
</dbReference>
<organism evidence="11 12">
    <name type="scientific">Desulfoluna limicola</name>
    <dbReference type="NCBI Taxonomy" id="2810562"/>
    <lineage>
        <taxon>Bacteria</taxon>
        <taxon>Pseudomonadati</taxon>
        <taxon>Thermodesulfobacteriota</taxon>
        <taxon>Desulfobacteria</taxon>
        <taxon>Desulfobacterales</taxon>
        <taxon>Desulfolunaceae</taxon>
        <taxon>Desulfoluna</taxon>
    </lineage>
</organism>
<feature type="domain" description="PAC" evidence="10">
    <location>
        <begin position="373"/>
        <end position="424"/>
    </location>
</feature>
<dbReference type="InterPro" id="IPR001789">
    <property type="entry name" value="Sig_transdc_resp-reg_receiver"/>
</dbReference>
<keyword evidence="6" id="KW-0732">Signal</keyword>
<dbReference type="NCBIfam" id="TIGR00229">
    <property type="entry name" value="sensory_box"/>
    <property type="match status" value="2"/>
</dbReference>
<dbReference type="InterPro" id="IPR001610">
    <property type="entry name" value="PAC"/>
</dbReference>
<evidence type="ECO:0000259" key="10">
    <source>
        <dbReference type="PROSITE" id="PS50113"/>
    </source>
</evidence>
<feature type="domain" description="PAC" evidence="10">
    <location>
        <begin position="499"/>
        <end position="551"/>
    </location>
</feature>
<dbReference type="Gene3D" id="1.10.287.130">
    <property type="match status" value="1"/>
</dbReference>
<dbReference type="SUPFAM" id="SSF53850">
    <property type="entry name" value="Periplasmic binding protein-like II"/>
    <property type="match status" value="1"/>
</dbReference>
<dbReference type="Gene3D" id="3.30.450.20">
    <property type="entry name" value="PAS domain"/>
    <property type="match status" value="2"/>
</dbReference>
<dbReference type="SUPFAM" id="SSF55785">
    <property type="entry name" value="PYP-like sensor domain (PAS domain)"/>
    <property type="match status" value="2"/>
</dbReference>
<dbReference type="SMART" id="SM00387">
    <property type="entry name" value="HATPase_c"/>
    <property type="match status" value="1"/>
</dbReference>
<dbReference type="Pfam" id="PF02518">
    <property type="entry name" value="HATPase_c"/>
    <property type="match status" value="1"/>
</dbReference>
<gene>
    <name evidence="11" type="ORF">DSLASN_07890</name>
</gene>
<evidence type="ECO:0000313" key="12">
    <source>
        <dbReference type="Proteomes" id="UP001320148"/>
    </source>
</evidence>
<dbReference type="CDD" id="cd00082">
    <property type="entry name" value="HisKA"/>
    <property type="match status" value="1"/>
</dbReference>
<feature type="chain" id="PRO_5045515072" description="histidine kinase" evidence="6">
    <location>
        <begin position="22"/>
        <end position="944"/>
    </location>
</feature>
<feature type="domain" description="PAS" evidence="9">
    <location>
        <begin position="298"/>
        <end position="371"/>
    </location>
</feature>
<dbReference type="PANTHER" id="PTHR43065:SF42">
    <property type="entry name" value="TWO-COMPONENT SENSOR PPRA"/>
    <property type="match status" value="1"/>
</dbReference>
<evidence type="ECO:0000256" key="5">
    <source>
        <dbReference type="SAM" id="Coils"/>
    </source>
</evidence>
<dbReference type="RefSeq" id="WP_236893134.1">
    <property type="nucleotide sequence ID" value="NZ_AP024488.1"/>
</dbReference>
<dbReference type="SUPFAM" id="SSF47384">
    <property type="entry name" value="Homodimeric domain of signal transducing histidine kinase"/>
    <property type="match status" value="1"/>
</dbReference>
<evidence type="ECO:0000259" key="9">
    <source>
        <dbReference type="PROSITE" id="PS50112"/>
    </source>
</evidence>